<name>A0A8B6M215_METTU</name>
<dbReference type="InterPro" id="IPR000326">
    <property type="entry name" value="PAP2/HPO"/>
</dbReference>
<feature type="transmembrane region" description="Helical" evidence="1">
    <location>
        <begin position="203"/>
        <end position="220"/>
    </location>
</feature>
<feature type="domain" description="Phosphatidic acid phosphatase type 2/haloperoxidase" evidence="2">
    <location>
        <begin position="104"/>
        <end position="218"/>
    </location>
</feature>
<dbReference type="Gene3D" id="1.20.144.10">
    <property type="entry name" value="Phosphatidic acid phosphatase type 2/haloperoxidase"/>
    <property type="match status" value="2"/>
</dbReference>
<keyword evidence="4" id="KW-1185">Reference proteome</keyword>
<dbReference type="CDD" id="cd03392">
    <property type="entry name" value="PAP2_like_2"/>
    <property type="match status" value="1"/>
</dbReference>
<feature type="transmembrane region" description="Helical" evidence="1">
    <location>
        <begin position="76"/>
        <end position="98"/>
    </location>
</feature>
<feature type="transmembrane region" description="Helical" evidence="1">
    <location>
        <begin position="105"/>
        <end position="126"/>
    </location>
</feature>
<keyword evidence="1" id="KW-1133">Transmembrane helix</keyword>
<dbReference type="InterPro" id="IPR036938">
    <property type="entry name" value="PAP2/HPO_sf"/>
</dbReference>
<dbReference type="Proteomes" id="UP000485880">
    <property type="component" value="Unassembled WGS sequence"/>
</dbReference>
<protein>
    <submittedName>
        <fullName evidence="3">PA-phosphatase</fullName>
    </submittedName>
</protein>
<dbReference type="SMART" id="SM00014">
    <property type="entry name" value="acidPPc"/>
    <property type="match status" value="1"/>
</dbReference>
<dbReference type="Pfam" id="PF01569">
    <property type="entry name" value="PAP2"/>
    <property type="match status" value="1"/>
</dbReference>
<accession>A0A8B6M215</accession>
<dbReference type="PANTHER" id="PTHR14969:SF13">
    <property type="entry name" value="AT30094P"/>
    <property type="match status" value="1"/>
</dbReference>
<sequence>MPALKRIGTAIERTGFQPLIALFCLSSALVFAHLVEEVAEGGTAASDRAILLAFRTAKDPSIPIGPPWLLQSAIDISALGGFTVIWFLTIAASGFLILARRWRALFILLAAIGGASLLNTALKLSFHRERPEIAAHLAQSWSASFPSGHAMISAAAYMTIAAILAQTQTSKAVRIYLVSLAVLVTMLIGVSRIYLGVHWPSDVAAGWSAGAAWALCFWIITRKAAPETKDAEAALQKDAGG</sequence>
<dbReference type="SUPFAM" id="SSF48317">
    <property type="entry name" value="Acid phosphatase/Vanadium-dependent haloperoxidase"/>
    <property type="match status" value="1"/>
</dbReference>
<evidence type="ECO:0000259" key="2">
    <source>
        <dbReference type="SMART" id="SM00014"/>
    </source>
</evidence>
<dbReference type="EMBL" id="CABFMQ020000001">
    <property type="protein sequence ID" value="VTZ48202.1"/>
    <property type="molecule type" value="Genomic_DNA"/>
</dbReference>
<dbReference type="AlphaFoldDB" id="A0A8B6M215"/>
<organism evidence="3 4">
    <name type="scientific">Methylocella tundrae</name>
    <dbReference type="NCBI Taxonomy" id="227605"/>
    <lineage>
        <taxon>Bacteria</taxon>
        <taxon>Pseudomonadati</taxon>
        <taxon>Pseudomonadota</taxon>
        <taxon>Alphaproteobacteria</taxon>
        <taxon>Hyphomicrobiales</taxon>
        <taxon>Beijerinckiaceae</taxon>
        <taxon>Methylocella</taxon>
    </lineage>
</organism>
<keyword evidence="1" id="KW-0472">Membrane</keyword>
<gene>
    <name evidence="3" type="ORF">MPC4_10152</name>
</gene>
<evidence type="ECO:0000313" key="3">
    <source>
        <dbReference type="EMBL" id="VTZ48202.1"/>
    </source>
</evidence>
<evidence type="ECO:0000313" key="4">
    <source>
        <dbReference type="Proteomes" id="UP000485880"/>
    </source>
</evidence>
<proteinExistence type="predicted"/>
<comment type="caution">
    <text evidence="3">The sequence shown here is derived from an EMBL/GenBank/DDBJ whole genome shotgun (WGS) entry which is preliminary data.</text>
</comment>
<dbReference type="RefSeq" id="WP_174510842.1">
    <property type="nucleotide sequence ID" value="NZ_CABFMQ020000001.1"/>
</dbReference>
<feature type="transmembrane region" description="Helical" evidence="1">
    <location>
        <begin position="177"/>
        <end position="197"/>
    </location>
</feature>
<evidence type="ECO:0000256" key="1">
    <source>
        <dbReference type="SAM" id="Phobius"/>
    </source>
</evidence>
<reference evidence="3 4" key="1">
    <citation type="submission" date="2019-05" db="EMBL/GenBank/DDBJ databases">
        <authorList>
            <person name="Farhan Ul Haque M."/>
        </authorList>
    </citation>
    <scope>NUCLEOTIDE SEQUENCE [LARGE SCALE GENOMIC DNA]</scope>
    <source>
        <strain evidence="3">2</strain>
    </source>
</reference>
<keyword evidence="1" id="KW-0812">Transmembrane</keyword>
<dbReference type="PANTHER" id="PTHR14969">
    <property type="entry name" value="SPHINGOSINE-1-PHOSPHATE PHOSPHOHYDROLASE"/>
    <property type="match status" value="1"/>
</dbReference>
<feature type="transmembrane region" description="Helical" evidence="1">
    <location>
        <begin position="146"/>
        <end position="165"/>
    </location>
</feature>